<dbReference type="PANTHER" id="PTHR30441">
    <property type="entry name" value="DUF748 DOMAIN-CONTAINING PROTEIN"/>
    <property type="match status" value="1"/>
</dbReference>
<protein>
    <submittedName>
        <fullName evidence="3">AsmA family protein</fullName>
    </submittedName>
</protein>
<dbReference type="GO" id="GO:0090313">
    <property type="term" value="P:regulation of protein targeting to membrane"/>
    <property type="evidence" value="ECO:0007669"/>
    <property type="project" value="TreeGrafter"/>
</dbReference>
<keyword evidence="4" id="KW-1185">Reference proteome</keyword>
<dbReference type="InterPro" id="IPR007844">
    <property type="entry name" value="AsmA"/>
</dbReference>
<proteinExistence type="predicted"/>
<keyword evidence="1" id="KW-0812">Transmembrane</keyword>
<dbReference type="AlphaFoldDB" id="A0A4R9JUF5"/>
<evidence type="ECO:0000259" key="2">
    <source>
        <dbReference type="Pfam" id="PF05170"/>
    </source>
</evidence>
<dbReference type="RefSeq" id="WP_135625366.1">
    <property type="nucleotide sequence ID" value="NZ_RQGD01000046.1"/>
</dbReference>
<accession>A0A4R9JUF5</accession>
<feature type="transmembrane region" description="Helical" evidence="1">
    <location>
        <begin position="12"/>
        <end position="36"/>
    </location>
</feature>
<name>A0A4R9JUF5_9LEPT</name>
<dbReference type="PANTHER" id="PTHR30441:SF8">
    <property type="entry name" value="DUF748 DOMAIN-CONTAINING PROTEIN"/>
    <property type="match status" value="1"/>
</dbReference>
<dbReference type="OrthoDB" id="341220at2"/>
<organism evidence="3 4">
    <name type="scientific">Leptospira ognonensis</name>
    <dbReference type="NCBI Taxonomy" id="2484945"/>
    <lineage>
        <taxon>Bacteria</taxon>
        <taxon>Pseudomonadati</taxon>
        <taxon>Spirochaetota</taxon>
        <taxon>Spirochaetia</taxon>
        <taxon>Leptospirales</taxon>
        <taxon>Leptospiraceae</taxon>
        <taxon>Leptospira</taxon>
    </lineage>
</organism>
<feature type="domain" description="AsmA" evidence="2">
    <location>
        <begin position="389"/>
        <end position="546"/>
    </location>
</feature>
<dbReference type="Proteomes" id="UP000297693">
    <property type="component" value="Unassembled WGS sequence"/>
</dbReference>
<keyword evidence="1" id="KW-1133">Transmembrane helix</keyword>
<dbReference type="InterPro" id="IPR052894">
    <property type="entry name" value="AsmA-related"/>
</dbReference>
<evidence type="ECO:0000313" key="3">
    <source>
        <dbReference type="EMBL" id="TGL56453.1"/>
    </source>
</evidence>
<evidence type="ECO:0000256" key="1">
    <source>
        <dbReference type="SAM" id="Phobius"/>
    </source>
</evidence>
<sequence length="688" mass="77394">MIITFGERIKGYVGKLFLGGLFIFSMSSFFLLYPLISEPDYYKNLILNLVNQQSGLTFDYKESEPELFPFPGISLHQVTVSKADKKLIQVERVTIQIFYGVLIGKELEIRSIILNTGNIELKREKDESFPLLSKFLEPNDLREKDKSTSSEILTYLEVFGDLPHRLELKNINIVFDDRLYNRVIKLYIWECNTDLDLEKQSIDFSLYGKLNEETIQLYIDANFLNNLLSYENLRFEGSIDFQNFSGENLTDIAIIFPYVDLKSARLNGVVPFYKRTSTTVAAKFERAHLQNLARKGSKPFLDAYISVLISYDNANRKLAFDDISAEWKGKIKINGSGFVTFDKPPLSPTISFEGRSDYIDADSVINLIKLWIEADLEKSLLTRGMEDTNYVNRMNVHLNFNLKNANLRGVFADNLNLSFHYHKSQMRIQKINAWLYGGSLNAVGSFFWGSSPRLELTGKADSIILADLLKHQFDIAPMTGNLESQFELNALGNSEDALVKTLKIKSDFKSKDGELLSYTNILKPVSSIGNLISLKKLDFSKSTPYKEISVGMLYHERKFQFSNFQLKADGLTAKGEGDISLDKKINMKFTIALPGLAGRALKLPIIYSGIYGVNSPYIDPIWLGSVYAGTILLAGPAGATVGGIAGSAVSEYVNRAVDNVTDTVQSGWSSVRGKLTQIFSSESKPEQK</sequence>
<reference evidence="3" key="1">
    <citation type="journal article" date="2019" name="PLoS Negl. Trop. Dis.">
        <title>Revisiting the worldwide diversity of Leptospira species in the environment.</title>
        <authorList>
            <person name="Vincent A.T."/>
            <person name="Schiettekatte O."/>
            <person name="Bourhy P."/>
            <person name="Veyrier F.J."/>
            <person name="Picardeau M."/>
        </authorList>
    </citation>
    <scope>NUCLEOTIDE SEQUENCE [LARGE SCALE GENOMIC DNA]</scope>
    <source>
        <strain evidence="3">201702476</strain>
    </source>
</reference>
<feature type="domain" description="AsmA" evidence="2">
    <location>
        <begin position="33"/>
        <end position="191"/>
    </location>
</feature>
<dbReference type="Pfam" id="PF05170">
    <property type="entry name" value="AsmA"/>
    <property type="match status" value="2"/>
</dbReference>
<keyword evidence="1" id="KW-0472">Membrane</keyword>
<dbReference type="EMBL" id="RQGD01000046">
    <property type="protein sequence ID" value="TGL56453.1"/>
    <property type="molecule type" value="Genomic_DNA"/>
</dbReference>
<comment type="caution">
    <text evidence="3">The sequence shown here is derived from an EMBL/GenBank/DDBJ whole genome shotgun (WGS) entry which is preliminary data.</text>
</comment>
<evidence type="ECO:0000313" key="4">
    <source>
        <dbReference type="Proteomes" id="UP000297693"/>
    </source>
</evidence>
<gene>
    <name evidence="3" type="ORF">EHQ58_17690</name>
</gene>
<dbReference type="GO" id="GO:0005886">
    <property type="term" value="C:plasma membrane"/>
    <property type="evidence" value="ECO:0007669"/>
    <property type="project" value="TreeGrafter"/>
</dbReference>